<evidence type="ECO:0000256" key="2">
    <source>
        <dbReference type="ARBA" id="ARBA00023004"/>
    </source>
</evidence>
<dbReference type="PANTHER" id="PTHR40447:SF1">
    <property type="entry name" value="ANAEROBIC SULFITE REDUCTASE SUBUNIT A"/>
    <property type="match status" value="1"/>
</dbReference>
<comment type="caution">
    <text evidence="5">The sequence shown here is derived from an EMBL/GenBank/DDBJ whole genome shotgun (WGS) entry which is preliminary data.</text>
</comment>
<accession>A0A1V6C561</accession>
<keyword evidence="3" id="KW-0411">Iron-sulfur</keyword>
<protein>
    <submittedName>
        <fullName evidence="5">Anaerobic sulfite reductase subunit A</fullName>
    </submittedName>
</protein>
<organism evidence="5">
    <name type="scientific">candidate division TA06 bacterium ADurb.Bin131</name>
    <dbReference type="NCBI Taxonomy" id="1852827"/>
    <lineage>
        <taxon>Bacteria</taxon>
        <taxon>Bacteria division TA06</taxon>
    </lineage>
</organism>
<dbReference type="Pfam" id="PF17179">
    <property type="entry name" value="Fer4_22"/>
    <property type="match status" value="1"/>
</dbReference>
<dbReference type="EMBL" id="MWDQ01000146">
    <property type="protein sequence ID" value="OQB71984.1"/>
    <property type="molecule type" value="Genomic_DNA"/>
</dbReference>
<dbReference type="AlphaFoldDB" id="A0A1V6C561"/>
<keyword evidence="1" id="KW-0479">Metal-binding</keyword>
<dbReference type="PROSITE" id="PS00198">
    <property type="entry name" value="4FE4S_FER_1"/>
    <property type="match status" value="2"/>
</dbReference>
<sequence>MNTYFIEKKRWFDFLEGNLDNYSIIAPFSYNDALIYEPLSLMNLDRAVFGIVRPVQPLKSFFFPFKERVVPEILEQEKQTVIIGAANCDLSALRILDSVFLNQEYKDPNYRARRQNTTVVSIDCANPLSVCFCDAVGLKPYPDDGFDLNLSIMENGFFVDVGSKKGENLISNKDLFRPAKDIEIEERNKIRSRVRSTIVSYNESFHLPRNISEEFPENFASKIWEKIWQRCVQCGGCTSICPSCVCFFLEDTSNRERFIKNKIYDSCLLPGYARMASGLSPRPLLWERYRNRFACKYSYIVSNYGRIGCTGCGRCIAGCPGKIDKRKVLRNIFLQKDEDVGYESVKYL</sequence>
<dbReference type="PROSITE" id="PS51379">
    <property type="entry name" value="4FE4S_FER_2"/>
    <property type="match status" value="2"/>
</dbReference>
<gene>
    <name evidence="5" type="primary">asrA</name>
    <name evidence="5" type="ORF">BWX89_01544</name>
</gene>
<dbReference type="SUPFAM" id="SSF46548">
    <property type="entry name" value="alpha-helical ferredoxin"/>
    <property type="match status" value="1"/>
</dbReference>
<feature type="domain" description="4Fe-4S ferredoxin-type" evidence="4">
    <location>
        <begin position="222"/>
        <end position="252"/>
    </location>
</feature>
<proteinExistence type="predicted"/>
<keyword evidence="2" id="KW-0408">Iron</keyword>
<feature type="domain" description="4Fe-4S ferredoxin-type" evidence="4">
    <location>
        <begin position="297"/>
        <end position="328"/>
    </location>
</feature>
<dbReference type="GO" id="GO:0051536">
    <property type="term" value="F:iron-sulfur cluster binding"/>
    <property type="evidence" value="ECO:0007669"/>
    <property type="project" value="UniProtKB-KW"/>
</dbReference>
<evidence type="ECO:0000256" key="3">
    <source>
        <dbReference type="ARBA" id="ARBA00023014"/>
    </source>
</evidence>
<dbReference type="InterPro" id="IPR017900">
    <property type="entry name" value="4Fe4S_Fe_S_CS"/>
</dbReference>
<evidence type="ECO:0000256" key="1">
    <source>
        <dbReference type="ARBA" id="ARBA00022723"/>
    </source>
</evidence>
<evidence type="ECO:0000313" key="5">
    <source>
        <dbReference type="EMBL" id="OQB71984.1"/>
    </source>
</evidence>
<evidence type="ECO:0000259" key="4">
    <source>
        <dbReference type="PROSITE" id="PS51379"/>
    </source>
</evidence>
<reference evidence="5" key="1">
    <citation type="submission" date="2017-02" db="EMBL/GenBank/DDBJ databases">
        <title>Delving into the versatile metabolic prowess of the omnipresent phylum Bacteroidetes.</title>
        <authorList>
            <person name="Nobu M.K."/>
            <person name="Mei R."/>
            <person name="Narihiro T."/>
            <person name="Kuroda K."/>
            <person name="Liu W.-T."/>
        </authorList>
    </citation>
    <scope>NUCLEOTIDE SEQUENCE</scope>
    <source>
        <strain evidence="5">ADurb.Bin131</strain>
    </source>
</reference>
<name>A0A1V6C561_UNCT6</name>
<dbReference type="GO" id="GO:0046872">
    <property type="term" value="F:metal ion binding"/>
    <property type="evidence" value="ECO:0007669"/>
    <property type="project" value="UniProtKB-KW"/>
</dbReference>
<dbReference type="PANTHER" id="PTHR40447">
    <property type="entry name" value="ANAEROBIC SULFITE REDUCTASE SUBUNIT A"/>
    <property type="match status" value="1"/>
</dbReference>
<dbReference type="Proteomes" id="UP000485562">
    <property type="component" value="Unassembled WGS sequence"/>
</dbReference>
<dbReference type="InterPro" id="IPR017896">
    <property type="entry name" value="4Fe4S_Fe-S-bd"/>
</dbReference>